<dbReference type="OrthoDB" id="7055184at2"/>
<proteinExistence type="predicted"/>
<dbReference type="RefSeq" id="WP_008484477.1">
    <property type="nucleotide sequence ID" value="NZ_AMRI01000011.1"/>
</dbReference>
<dbReference type="AlphaFoldDB" id="K2JHM8"/>
<dbReference type="STRING" id="745411.B3C1_09518"/>
<sequence length="718" mass="79091">MKRGLLTLLLLALPVQALDQESLFNARLDVFEHPNNALRLADQVLADDSAGTLAFQAALLKGWAILANNSDKGVMDAVLVELKRLSSDSTDPLQKADYAFLRANVAMGRDRFNQALPLLEEAMSYCRPFNQLHAYQYCSEITANAANAYAFNGDLERARSLINDSYRFAKLGARNNIYLDLKLLEAALARRQNEPAKALTLLKEAELEAQQLGEKRHQARAMSRQGVIYMSLGQYQQSEQLLMDALGIFESIQADGDITACFRYLGELMVASGRPELAIVQFYNALDIAKRNKDKVTTGRMMLDLGQTYRIIGKLDKSETLLKQAQTLLEEAQAGLYLPKVHYQLAQLYLAKKQQDKAITALQQALAGIHANPTVERDLQHQTISALIDIYEQKQQYHQALSLAKELAGLNQLPQFPEQVTVQVVAPPTAPPPKTQGLSPYWLALAGALGLGLGLLGPLWAIKRQRRNKGKGRNQRHQHPATGFLNINAFFKEGDNLLAELRLAMDLGNLSANQAHQQPLAAVMCYLPGMALAYETLGFQASRQALGDFADKLTQALPEARLLVQPSRDYLLFVLPGPGPGREEGLTQRLRQVIAQAAEGTALEMDDVTFAGTLLPLLPYHPRVGTSMTVLETLLFALSLACVEGPHTDLWLIGQSCTLPSALAEPIRASLSEAIHNGTIKVVGLSYGELMQRMQRLTARQEAFGVRLPESTEVLPVS</sequence>
<dbReference type="eggNOG" id="COG0457">
    <property type="taxonomic scope" value="Bacteria"/>
</dbReference>
<evidence type="ECO:0000313" key="2">
    <source>
        <dbReference type="EMBL" id="EKE74047.1"/>
    </source>
</evidence>
<organism evidence="2 3">
    <name type="scientific">Gallaecimonas xiamenensis 3-C-1</name>
    <dbReference type="NCBI Taxonomy" id="745411"/>
    <lineage>
        <taxon>Bacteria</taxon>
        <taxon>Pseudomonadati</taxon>
        <taxon>Pseudomonadota</taxon>
        <taxon>Gammaproteobacteria</taxon>
        <taxon>Enterobacterales</taxon>
        <taxon>Gallaecimonadaceae</taxon>
        <taxon>Gallaecimonas</taxon>
    </lineage>
</organism>
<dbReference type="InterPro" id="IPR043128">
    <property type="entry name" value="Rev_trsase/Diguanyl_cyclase"/>
</dbReference>
<dbReference type="Proteomes" id="UP000006755">
    <property type="component" value="Unassembled WGS sequence"/>
</dbReference>
<dbReference type="InterPro" id="IPR019734">
    <property type="entry name" value="TPR_rpt"/>
</dbReference>
<gene>
    <name evidence="2" type="ORF">B3C1_09518</name>
</gene>
<feature type="signal peptide" evidence="1">
    <location>
        <begin position="1"/>
        <end position="17"/>
    </location>
</feature>
<protein>
    <submittedName>
        <fullName evidence="2">Tetratricopeptide protein</fullName>
    </submittedName>
</protein>
<dbReference type="PANTHER" id="PTHR10098:SF108">
    <property type="entry name" value="TETRATRICOPEPTIDE REPEAT PROTEIN 28"/>
    <property type="match status" value="1"/>
</dbReference>
<name>K2JHM8_9GAMM</name>
<reference evidence="2 3" key="1">
    <citation type="journal article" date="2012" name="J. Bacteriol.">
        <title>Genome Sequence of Gallaecimonas xiamenensis Type Strain 3-C-1.</title>
        <authorList>
            <person name="Lai Q."/>
            <person name="Wang L."/>
            <person name="Wang W."/>
            <person name="Shao Z."/>
        </authorList>
    </citation>
    <scope>NUCLEOTIDE SEQUENCE [LARGE SCALE GENOMIC DNA]</scope>
    <source>
        <strain evidence="2 3">3-C-1</strain>
    </source>
</reference>
<dbReference type="EMBL" id="AMRI01000011">
    <property type="protein sequence ID" value="EKE74047.1"/>
    <property type="molecule type" value="Genomic_DNA"/>
</dbReference>
<dbReference type="SMART" id="SM00028">
    <property type="entry name" value="TPR"/>
    <property type="match status" value="5"/>
</dbReference>
<dbReference type="Pfam" id="PF13424">
    <property type="entry name" value="TPR_12"/>
    <property type="match status" value="1"/>
</dbReference>
<keyword evidence="1" id="KW-0732">Signal</keyword>
<dbReference type="SUPFAM" id="SSF48452">
    <property type="entry name" value="TPR-like"/>
    <property type="match status" value="2"/>
</dbReference>
<evidence type="ECO:0000256" key="1">
    <source>
        <dbReference type="SAM" id="SignalP"/>
    </source>
</evidence>
<accession>K2JHM8</accession>
<dbReference type="Pfam" id="PF13181">
    <property type="entry name" value="TPR_8"/>
    <property type="match status" value="2"/>
</dbReference>
<dbReference type="Gene3D" id="1.25.40.10">
    <property type="entry name" value="Tetratricopeptide repeat domain"/>
    <property type="match status" value="1"/>
</dbReference>
<feature type="chain" id="PRO_5003859011" evidence="1">
    <location>
        <begin position="18"/>
        <end position="718"/>
    </location>
</feature>
<comment type="caution">
    <text evidence="2">The sequence shown here is derived from an EMBL/GenBank/DDBJ whole genome shotgun (WGS) entry which is preliminary data.</text>
</comment>
<keyword evidence="3" id="KW-1185">Reference proteome</keyword>
<evidence type="ECO:0000313" key="3">
    <source>
        <dbReference type="Proteomes" id="UP000006755"/>
    </source>
</evidence>
<dbReference type="Gene3D" id="3.30.70.270">
    <property type="match status" value="1"/>
</dbReference>
<dbReference type="InterPro" id="IPR011990">
    <property type="entry name" value="TPR-like_helical_dom_sf"/>
</dbReference>
<dbReference type="PANTHER" id="PTHR10098">
    <property type="entry name" value="RAPSYN-RELATED"/>
    <property type="match status" value="1"/>
</dbReference>